<accession>A0A292PPL1</accession>
<reference evidence="6" key="1">
    <citation type="submission" date="2015-10" db="EMBL/GenBank/DDBJ databases">
        <authorList>
            <person name="Regsiter A."/>
            <person name="william w."/>
        </authorList>
    </citation>
    <scope>NUCLEOTIDE SEQUENCE</scope>
    <source>
        <strain evidence="6">Montdore</strain>
    </source>
</reference>
<organism evidence="6 7">
    <name type="scientific">Tuber aestivum</name>
    <name type="common">summer truffle</name>
    <dbReference type="NCBI Taxonomy" id="59557"/>
    <lineage>
        <taxon>Eukaryota</taxon>
        <taxon>Fungi</taxon>
        <taxon>Dikarya</taxon>
        <taxon>Ascomycota</taxon>
        <taxon>Pezizomycotina</taxon>
        <taxon>Pezizomycetes</taxon>
        <taxon>Pezizales</taxon>
        <taxon>Tuberaceae</taxon>
        <taxon>Tuber</taxon>
    </lineage>
</organism>
<dbReference type="Proteomes" id="UP001412239">
    <property type="component" value="Unassembled WGS sequence"/>
</dbReference>
<sequence length="242" mass="26472">MALISNCVIALAMLKEPFRGRDLPGVVVSIYCAVIVVWSAGKEEVKLGSHQILEAITQTTFEVYFGITCSLIALLMYISPKCGRKYTFIDLGLVGLFGGYTVLSTKGISSLLSSSFYRIFTLPIAYPLAIILVAAAILQVKYVNRAFQRFDSTQVIPTQFVLFTISVILGSAILYRDFETVDVGGCYNFKAKNPDDESDYESDFDPVVGLERGVVMLHRKSRPFLLDGADITSSSSEGEGGV</sequence>
<comment type="subcellular location">
    <subcellularLocation>
        <location evidence="1">Membrane</location>
        <topology evidence="1">Multi-pass membrane protein</topology>
    </subcellularLocation>
</comment>
<keyword evidence="4 5" id="KW-0472">Membrane</keyword>
<dbReference type="InterPro" id="IPR008521">
    <property type="entry name" value="Mg_trans_NIPA"/>
</dbReference>
<evidence type="ECO:0000256" key="2">
    <source>
        <dbReference type="ARBA" id="ARBA00022692"/>
    </source>
</evidence>
<gene>
    <name evidence="6" type="ORF">GSTUAT00006426001</name>
</gene>
<keyword evidence="7" id="KW-1185">Reference proteome</keyword>
<feature type="transmembrane region" description="Helical" evidence="5">
    <location>
        <begin position="155"/>
        <end position="175"/>
    </location>
</feature>
<evidence type="ECO:0000256" key="4">
    <source>
        <dbReference type="ARBA" id="ARBA00023136"/>
    </source>
</evidence>
<dbReference type="GO" id="GO:0015095">
    <property type="term" value="F:magnesium ion transmembrane transporter activity"/>
    <property type="evidence" value="ECO:0007669"/>
    <property type="project" value="InterPro"/>
</dbReference>
<keyword evidence="2 5" id="KW-0812">Transmembrane</keyword>
<protein>
    <submittedName>
        <fullName evidence="6">Uncharacterized protein</fullName>
    </submittedName>
</protein>
<dbReference type="GO" id="GO:0016020">
    <property type="term" value="C:membrane"/>
    <property type="evidence" value="ECO:0007669"/>
    <property type="project" value="UniProtKB-SubCell"/>
</dbReference>
<name>A0A292PPL1_9PEZI</name>
<evidence type="ECO:0000256" key="5">
    <source>
        <dbReference type="SAM" id="Phobius"/>
    </source>
</evidence>
<dbReference type="PANTHER" id="PTHR12570:SF65">
    <property type="entry name" value="MAGNESIUM TRANSPORTER NIPA9-RELATED"/>
    <property type="match status" value="1"/>
</dbReference>
<keyword evidence="3 5" id="KW-1133">Transmembrane helix</keyword>
<evidence type="ECO:0000313" key="6">
    <source>
        <dbReference type="EMBL" id="CUS09466.1"/>
    </source>
</evidence>
<proteinExistence type="predicted"/>
<dbReference type="PANTHER" id="PTHR12570">
    <property type="match status" value="1"/>
</dbReference>
<feature type="transmembrane region" description="Helical" evidence="5">
    <location>
        <begin position="23"/>
        <end position="41"/>
    </location>
</feature>
<evidence type="ECO:0000313" key="7">
    <source>
        <dbReference type="Proteomes" id="UP001412239"/>
    </source>
</evidence>
<dbReference type="EMBL" id="LN891081">
    <property type="protein sequence ID" value="CUS09466.1"/>
    <property type="molecule type" value="Genomic_DNA"/>
</dbReference>
<feature type="transmembrane region" description="Helical" evidence="5">
    <location>
        <begin position="61"/>
        <end position="79"/>
    </location>
</feature>
<dbReference type="AlphaFoldDB" id="A0A292PPL1"/>
<feature type="transmembrane region" description="Helical" evidence="5">
    <location>
        <begin position="124"/>
        <end position="143"/>
    </location>
</feature>
<evidence type="ECO:0000256" key="3">
    <source>
        <dbReference type="ARBA" id="ARBA00022989"/>
    </source>
</evidence>
<dbReference type="Pfam" id="PF05653">
    <property type="entry name" value="Mg_trans_NIPA"/>
    <property type="match status" value="1"/>
</dbReference>
<evidence type="ECO:0000256" key="1">
    <source>
        <dbReference type="ARBA" id="ARBA00004141"/>
    </source>
</evidence>